<evidence type="ECO:0000256" key="1">
    <source>
        <dbReference type="ARBA" id="ARBA00022737"/>
    </source>
</evidence>
<dbReference type="Proteomes" id="UP000325081">
    <property type="component" value="Unassembled WGS sequence"/>
</dbReference>
<keyword evidence="3" id="KW-1185">Reference proteome</keyword>
<organism evidence="2 3">
    <name type="scientific">Striga asiatica</name>
    <name type="common">Asiatic witchweed</name>
    <name type="synonym">Buchnera asiatica</name>
    <dbReference type="NCBI Taxonomy" id="4170"/>
    <lineage>
        <taxon>Eukaryota</taxon>
        <taxon>Viridiplantae</taxon>
        <taxon>Streptophyta</taxon>
        <taxon>Embryophyta</taxon>
        <taxon>Tracheophyta</taxon>
        <taxon>Spermatophyta</taxon>
        <taxon>Magnoliopsida</taxon>
        <taxon>eudicotyledons</taxon>
        <taxon>Gunneridae</taxon>
        <taxon>Pentapetalae</taxon>
        <taxon>asterids</taxon>
        <taxon>lamiids</taxon>
        <taxon>Lamiales</taxon>
        <taxon>Orobanchaceae</taxon>
        <taxon>Buchnereae</taxon>
        <taxon>Striga</taxon>
    </lineage>
</organism>
<dbReference type="AlphaFoldDB" id="A0A5A7R8U6"/>
<dbReference type="OrthoDB" id="185373at2759"/>
<dbReference type="Gene3D" id="1.25.40.10">
    <property type="entry name" value="Tetratricopeptide repeat domain"/>
    <property type="match status" value="1"/>
</dbReference>
<evidence type="ECO:0000313" key="2">
    <source>
        <dbReference type="EMBL" id="GER53999.1"/>
    </source>
</evidence>
<dbReference type="InterPro" id="IPR002885">
    <property type="entry name" value="PPR_rpt"/>
</dbReference>
<evidence type="ECO:0000313" key="3">
    <source>
        <dbReference type="Proteomes" id="UP000325081"/>
    </source>
</evidence>
<dbReference type="Pfam" id="PF01535">
    <property type="entry name" value="PPR"/>
    <property type="match status" value="2"/>
</dbReference>
<proteinExistence type="predicted"/>
<dbReference type="NCBIfam" id="TIGR00756">
    <property type="entry name" value="PPR"/>
    <property type="match status" value="1"/>
</dbReference>
<name>A0A5A7R8U6_STRAF</name>
<protein>
    <submittedName>
        <fullName evidence="2">Pentatricopeptide repeat (PPR-like) superfamily protein</fullName>
    </submittedName>
</protein>
<comment type="caution">
    <text evidence="2">The sequence shown here is derived from an EMBL/GenBank/DDBJ whole genome shotgun (WGS) entry which is preliminary data.</text>
</comment>
<keyword evidence="1" id="KW-0677">Repeat</keyword>
<sequence length="174" mass="19575">MNSGVMTTGRKLRLDRTVASLSMGLTWPWAGRRLLVILRRPIPRRNDTIYSRRRIAATVPLWSVHFHLPSPSNYSNTYNTMIDAYCKLGDAGLRSDANTFASFILDSIVNALCKKGSVDKRIYVVFNSLKEKTVKGTDTSFLLAYCNQGMLKEAEDINPWLVSGTNNLITPILF</sequence>
<accession>A0A5A7R8U6</accession>
<dbReference type="EMBL" id="BKCP01010848">
    <property type="protein sequence ID" value="GER53999.1"/>
    <property type="molecule type" value="Genomic_DNA"/>
</dbReference>
<dbReference type="InterPro" id="IPR011990">
    <property type="entry name" value="TPR-like_helical_dom_sf"/>
</dbReference>
<reference evidence="3" key="1">
    <citation type="journal article" date="2019" name="Curr. Biol.">
        <title>Genome Sequence of Striga asiatica Provides Insight into the Evolution of Plant Parasitism.</title>
        <authorList>
            <person name="Yoshida S."/>
            <person name="Kim S."/>
            <person name="Wafula E.K."/>
            <person name="Tanskanen J."/>
            <person name="Kim Y.M."/>
            <person name="Honaas L."/>
            <person name="Yang Z."/>
            <person name="Spallek T."/>
            <person name="Conn C.E."/>
            <person name="Ichihashi Y."/>
            <person name="Cheong K."/>
            <person name="Cui S."/>
            <person name="Der J.P."/>
            <person name="Gundlach H."/>
            <person name="Jiao Y."/>
            <person name="Hori C."/>
            <person name="Ishida J.K."/>
            <person name="Kasahara H."/>
            <person name="Kiba T."/>
            <person name="Kim M.S."/>
            <person name="Koo N."/>
            <person name="Laohavisit A."/>
            <person name="Lee Y.H."/>
            <person name="Lumba S."/>
            <person name="McCourt P."/>
            <person name="Mortimer J.C."/>
            <person name="Mutuku J.M."/>
            <person name="Nomura T."/>
            <person name="Sasaki-Sekimoto Y."/>
            <person name="Seto Y."/>
            <person name="Wang Y."/>
            <person name="Wakatake T."/>
            <person name="Sakakibara H."/>
            <person name="Demura T."/>
            <person name="Yamaguchi S."/>
            <person name="Yoneyama K."/>
            <person name="Manabe R.I."/>
            <person name="Nelson D.C."/>
            <person name="Schulman A.H."/>
            <person name="Timko M.P."/>
            <person name="dePamphilis C.W."/>
            <person name="Choi D."/>
            <person name="Shirasu K."/>
        </authorList>
    </citation>
    <scope>NUCLEOTIDE SEQUENCE [LARGE SCALE GENOMIC DNA]</scope>
    <source>
        <strain evidence="3">cv. UVA1</strain>
    </source>
</reference>
<gene>
    <name evidence="2" type="ORF">STAS_31551</name>
</gene>